<dbReference type="Proteomes" id="UP001607303">
    <property type="component" value="Unassembled WGS sequence"/>
</dbReference>
<evidence type="ECO:0000313" key="2">
    <source>
        <dbReference type="Proteomes" id="UP001607303"/>
    </source>
</evidence>
<sequence>MIAVSLTKEPYINIGQIKNVEKILYKSSIGFRFDAVLFRYLIGDINSDFDFIIIHNCLKNVPFCFLLISPVWVTPNSSNQCYSFCQQFCYQGYAREKVICHNMFLTLRFDVNQNSMLNLSGLFDMYYEIVAHQQSDSYGACSYFDYS</sequence>
<accession>A0ABD2BHY0</accession>
<dbReference type="AlphaFoldDB" id="A0ABD2BHY0"/>
<proteinExistence type="predicted"/>
<protein>
    <submittedName>
        <fullName evidence="1">Uncharacterized protein</fullName>
    </submittedName>
</protein>
<evidence type="ECO:0000313" key="1">
    <source>
        <dbReference type="EMBL" id="KAL2732250.1"/>
    </source>
</evidence>
<dbReference type="EMBL" id="JAYRBN010000075">
    <property type="protein sequence ID" value="KAL2732250.1"/>
    <property type="molecule type" value="Genomic_DNA"/>
</dbReference>
<name>A0ABD2BHY0_VESMC</name>
<comment type="caution">
    <text evidence="1">The sequence shown here is derived from an EMBL/GenBank/DDBJ whole genome shotgun (WGS) entry which is preliminary data.</text>
</comment>
<organism evidence="1 2">
    <name type="scientific">Vespula maculifrons</name>
    <name type="common">Eastern yellow jacket</name>
    <name type="synonym">Wasp</name>
    <dbReference type="NCBI Taxonomy" id="7453"/>
    <lineage>
        <taxon>Eukaryota</taxon>
        <taxon>Metazoa</taxon>
        <taxon>Ecdysozoa</taxon>
        <taxon>Arthropoda</taxon>
        <taxon>Hexapoda</taxon>
        <taxon>Insecta</taxon>
        <taxon>Pterygota</taxon>
        <taxon>Neoptera</taxon>
        <taxon>Endopterygota</taxon>
        <taxon>Hymenoptera</taxon>
        <taxon>Apocrita</taxon>
        <taxon>Aculeata</taxon>
        <taxon>Vespoidea</taxon>
        <taxon>Vespidae</taxon>
        <taxon>Vespinae</taxon>
        <taxon>Vespula</taxon>
    </lineage>
</organism>
<reference evidence="1 2" key="1">
    <citation type="journal article" date="2024" name="Ann. Entomol. Soc. Am.">
        <title>Genomic analyses of the southern and eastern yellowjacket wasps (Hymenoptera: Vespidae) reveal evolutionary signatures of social life.</title>
        <authorList>
            <person name="Catto M.A."/>
            <person name="Caine P.B."/>
            <person name="Orr S.E."/>
            <person name="Hunt B.G."/>
            <person name="Goodisman M.A.D."/>
        </authorList>
    </citation>
    <scope>NUCLEOTIDE SEQUENCE [LARGE SCALE GENOMIC DNA]</scope>
    <source>
        <strain evidence="1">232</strain>
        <tissue evidence="1">Head and thorax</tissue>
    </source>
</reference>
<keyword evidence="2" id="KW-1185">Reference proteome</keyword>
<gene>
    <name evidence="1" type="ORF">V1477_014491</name>
</gene>